<evidence type="ECO:0000256" key="1">
    <source>
        <dbReference type="SAM" id="MobiDB-lite"/>
    </source>
</evidence>
<name>A0A8S2D7F8_9BILA</name>
<dbReference type="PROSITE" id="PS51457">
    <property type="entry name" value="BEN"/>
    <property type="match status" value="1"/>
</dbReference>
<feature type="compositionally biased region" description="Low complexity" evidence="1">
    <location>
        <begin position="907"/>
        <end position="927"/>
    </location>
</feature>
<evidence type="ECO:0000313" key="3">
    <source>
        <dbReference type="EMBL" id="CAF0828951.1"/>
    </source>
</evidence>
<proteinExistence type="predicted"/>
<dbReference type="GO" id="GO:0003677">
    <property type="term" value="F:DNA binding"/>
    <property type="evidence" value="ECO:0007669"/>
    <property type="project" value="InterPro"/>
</dbReference>
<organism evidence="3 5">
    <name type="scientific">Didymodactylos carnosus</name>
    <dbReference type="NCBI Taxonomy" id="1234261"/>
    <lineage>
        <taxon>Eukaryota</taxon>
        <taxon>Metazoa</taxon>
        <taxon>Spiralia</taxon>
        <taxon>Gnathifera</taxon>
        <taxon>Rotifera</taxon>
        <taxon>Eurotatoria</taxon>
        <taxon>Bdelloidea</taxon>
        <taxon>Philodinida</taxon>
        <taxon>Philodinidae</taxon>
        <taxon>Didymodactylos</taxon>
    </lineage>
</organism>
<feature type="region of interest" description="Disordered" evidence="1">
    <location>
        <begin position="689"/>
        <end position="718"/>
    </location>
</feature>
<dbReference type="EMBL" id="CAJOBA010001765">
    <property type="protein sequence ID" value="CAF3613490.1"/>
    <property type="molecule type" value="Genomic_DNA"/>
</dbReference>
<feature type="region of interest" description="Disordered" evidence="1">
    <location>
        <begin position="895"/>
        <end position="927"/>
    </location>
</feature>
<sequence>MVDHKHNAININNLIDEDIEAGRQKQMTRLENQKLHYKQHKRESFNIDNYTKISNNNLSDKQNKNEETVAIITTKSLFTSQNVNSTATSFDIDPYLAQTYDLDDTTEPQCQEEEEYSDIDFDLIDTFDTAENNSTYDNSNNEDNNEICTTRINNEALHSHTMLGTNNVCIEFLQLVRDSQISKHQAQRFQSFINNILPQPNAMPNTMGELLTILNITNYFYKRTVCILCKRLLNNKETICDKCPTAEAKHTAQIYDTNFPALLSVIVSRLAIEIHQYKQQISALNPNEVEHYDIPFGQIYQQLLKQRMKQNLLSLLIQLDGIGLVKSTNLKMWLCSAAIIELPPNIRSRRHNMPLLSIYIGHTEPHVKLWLSSCFDMLKFIKQDDSALAENQGKNIFGHLGKSILEKLLDVPLPNSILCDYVHVTLLRHFRDVVKTISSSLAPAVRKQIDQDLRRQAFPHFYNRKLRGIEDFSFIKASELKNLLLYAFLPHFYSRLTSDQITFIGLFICGVRCLHGGRLFGDNTSKIANDLLEKYYQDHSKYFQHHINFVLHLHQHYPTNFDRHGSLSTINTFAQEDLVGYVAKNRNGTRFFGDLITHYYNVDIYLRNSIKDEPPKPGGIKRRNLVLKFMRFILLLGPFDSVVLSPNDRYYADIFNHHRQHCQCDQDVVIRVVLITEYCEYEVETDEGNEQYLTHQNDDNDQQEEEQENDGNDELEDEQQIGQELAEEMEEHAVNQEQFQLLRGDINNVTTKLTNDFQTHMNKFDKKFRRLANTCAQLVKTNLDEYKSDETFSAVVDYNGENLLDHYAKDVQSYARDTIKKLFTIDELSRSILLDNARFAKPGLDRARMELLKDAVRSKYKIANKKWDEFFKKCLHQTLTQCICDARKKIKKQQQTIQTAPQNAPDQTQQQSRVRSTTSTTTNNETN</sequence>
<feature type="compositionally biased region" description="Acidic residues" evidence="1">
    <location>
        <begin position="699"/>
        <end position="718"/>
    </location>
</feature>
<feature type="domain" description="BEN" evidence="2">
    <location>
        <begin position="782"/>
        <end position="890"/>
    </location>
</feature>
<protein>
    <recommendedName>
        <fullName evidence="2">BEN domain-containing protein</fullName>
    </recommendedName>
</protein>
<reference evidence="3" key="1">
    <citation type="submission" date="2021-02" db="EMBL/GenBank/DDBJ databases">
        <authorList>
            <person name="Nowell W R."/>
        </authorList>
    </citation>
    <scope>NUCLEOTIDE SEQUENCE</scope>
</reference>
<evidence type="ECO:0000313" key="4">
    <source>
        <dbReference type="EMBL" id="CAF3613490.1"/>
    </source>
</evidence>
<accession>A0A8S2D7F8</accession>
<gene>
    <name evidence="3" type="ORF">OVA965_LOCUS6044</name>
    <name evidence="4" type="ORF">TMI583_LOCUS6040</name>
</gene>
<dbReference type="AlphaFoldDB" id="A0A8S2D7F8"/>
<evidence type="ECO:0000313" key="5">
    <source>
        <dbReference type="Proteomes" id="UP000677228"/>
    </source>
</evidence>
<dbReference type="Proteomes" id="UP000677228">
    <property type="component" value="Unassembled WGS sequence"/>
</dbReference>
<dbReference type="Proteomes" id="UP000682733">
    <property type="component" value="Unassembled WGS sequence"/>
</dbReference>
<dbReference type="EMBL" id="CAJNOK010001765">
    <property type="protein sequence ID" value="CAF0828951.1"/>
    <property type="molecule type" value="Genomic_DNA"/>
</dbReference>
<comment type="caution">
    <text evidence="3">The sequence shown here is derived from an EMBL/GenBank/DDBJ whole genome shotgun (WGS) entry which is preliminary data.</text>
</comment>
<evidence type="ECO:0000259" key="2">
    <source>
        <dbReference type="PROSITE" id="PS51457"/>
    </source>
</evidence>
<dbReference type="InterPro" id="IPR018379">
    <property type="entry name" value="BEN_domain"/>
</dbReference>